<evidence type="ECO:0000313" key="2">
    <source>
        <dbReference type="Proteomes" id="UP000639772"/>
    </source>
</evidence>
<sequence length="151" mass="17371">MGPAFTAQTEAWFIDSFEESKAKPNEIHFTWTFLCGYISAKYALKSNMKGTIVNHLWESNFTPQKVIIRYTSARFGSYSSGTVLGEDEVRLLTDWMSYQGAQLARQEMEVPCDIIRVPQGGHFVFIDNPTGFTRQCLCLPEVSFRRRRRGR</sequence>
<organism evidence="1 2">
    <name type="scientific">Vanilla planifolia</name>
    <name type="common">Vanilla</name>
    <dbReference type="NCBI Taxonomy" id="51239"/>
    <lineage>
        <taxon>Eukaryota</taxon>
        <taxon>Viridiplantae</taxon>
        <taxon>Streptophyta</taxon>
        <taxon>Embryophyta</taxon>
        <taxon>Tracheophyta</taxon>
        <taxon>Spermatophyta</taxon>
        <taxon>Magnoliopsida</taxon>
        <taxon>Liliopsida</taxon>
        <taxon>Asparagales</taxon>
        <taxon>Orchidaceae</taxon>
        <taxon>Vanilloideae</taxon>
        <taxon>Vanilleae</taxon>
        <taxon>Vanilla</taxon>
    </lineage>
</organism>
<reference evidence="1 2" key="1">
    <citation type="journal article" date="2020" name="Nat. Food">
        <title>A phased Vanilla planifolia genome enables genetic improvement of flavour and production.</title>
        <authorList>
            <person name="Hasing T."/>
            <person name="Tang H."/>
            <person name="Brym M."/>
            <person name="Khazi F."/>
            <person name="Huang T."/>
            <person name="Chambers A.H."/>
        </authorList>
    </citation>
    <scope>NUCLEOTIDE SEQUENCE [LARGE SCALE GENOMIC DNA]</scope>
    <source>
        <tissue evidence="1">Leaf</tissue>
    </source>
</reference>
<evidence type="ECO:0008006" key="3">
    <source>
        <dbReference type="Google" id="ProtNLM"/>
    </source>
</evidence>
<comment type="caution">
    <text evidence="1">The sequence shown here is derived from an EMBL/GenBank/DDBJ whole genome shotgun (WGS) entry which is preliminary data.</text>
</comment>
<gene>
    <name evidence="1" type="ORF">HPP92_028062</name>
</gene>
<dbReference type="OrthoDB" id="7457040at2759"/>
<dbReference type="EMBL" id="JADCNM010000381">
    <property type="protein sequence ID" value="KAG0447969.1"/>
    <property type="molecule type" value="Genomic_DNA"/>
</dbReference>
<accession>A0A835U3B1</accession>
<name>A0A835U3B1_VANPL</name>
<protein>
    <recommendedName>
        <fullName evidence="3">AB hydrolase-1 domain-containing protein</fullName>
    </recommendedName>
</protein>
<dbReference type="AlphaFoldDB" id="A0A835U3B1"/>
<evidence type="ECO:0000313" key="1">
    <source>
        <dbReference type="EMBL" id="KAG0447969.1"/>
    </source>
</evidence>
<dbReference type="Proteomes" id="UP000639772">
    <property type="component" value="Unassembled WGS sequence"/>
</dbReference>
<proteinExistence type="predicted"/>